<gene>
    <name evidence="3" type="ORF">APZ41_001275</name>
</gene>
<dbReference type="AlphaFoldDB" id="A0A1S8DCY7"/>
<organism evidence="3 4">
    <name type="scientific">Roseomonas mucosa</name>
    <dbReference type="NCBI Taxonomy" id="207340"/>
    <lineage>
        <taxon>Bacteria</taxon>
        <taxon>Pseudomonadati</taxon>
        <taxon>Pseudomonadota</taxon>
        <taxon>Alphaproteobacteria</taxon>
        <taxon>Acetobacterales</taxon>
        <taxon>Roseomonadaceae</taxon>
        <taxon>Roseomonas</taxon>
    </lineage>
</organism>
<dbReference type="OrthoDB" id="8478759at2"/>
<dbReference type="Pfam" id="PF06094">
    <property type="entry name" value="GGACT"/>
    <property type="match status" value="1"/>
</dbReference>
<evidence type="ECO:0000256" key="1">
    <source>
        <dbReference type="SAM" id="MobiDB-lite"/>
    </source>
</evidence>
<feature type="region of interest" description="Disordered" evidence="1">
    <location>
        <begin position="1"/>
        <end position="36"/>
    </location>
</feature>
<evidence type="ECO:0000259" key="2">
    <source>
        <dbReference type="Pfam" id="PF06094"/>
    </source>
</evidence>
<dbReference type="Gene3D" id="3.10.490.10">
    <property type="entry name" value="Gamma-glutamyl cyclotransferase-like"/>
    <property type="match status" value="1"/>
</dbReference>
<dbReference type="EMBL" id="LLWF02000001">
    <property type="protein sequence ID" value="ONH85225.1"/>
    <property type="molecule type" value="Genomic_DNA"/>
</dbReference>
<dbReference type="Proteomes" id="UP000054844">
    <property type="component" value="Unassembled WGS sequence"/>
</dbReference>
<protein>
    <recommendedName>
        <fullName evidence="2">Gamma-glutamylcyclotransferase AIG2-like domain-containing protein</fullName>
    </recommendedName>
</protein>
<proteinExistence type="predicted"/>
<dbReference type="InterPro" id="IPR013024">
    <property type="entry name" value="GGCT-like"/>
</dbReference>
<dbReference type="InterPro" id="IPR009288">
    <property type="entry name" value="AIG2-like_dom"/>
</dbReference>
<name>A0A1S8DCY7_9PROT</name>
<dbReference type="InterPro" id="IPR036568">
    <property type="entry name" value="GGCT-like_sf"/>
</dbReference>
<keyword evidence="4" id="KW-1185">Reference proteome</keyword>
<evidence type="ECO:0000313" key="3">
    <source>
        <dbReference type="EMBL" id="ONH85225.1"/>
    </source>
</evidence>
<comment type="caution">
    <text evidence="3">The sequence shown here is derived from an EMBL/GenBank/DDBJ whole genome shotgun (WGS) entry which is preliminary data.</text>
</comment>
<feature type="domain" description="Gamma-glutamylcyclotransferase AIG2-like" evidence="2">
    <location>
        <begin position="57"/>
        <end position="157"/>
    </location>
</feature>
<dbReference type="CDD" id="cd06661">
    <property type="entry name" value="GGCT_like"/>
    <property type="match status" value="1"/>
</dbReference>
<sequence length="165" mass="18146">MAAARLQHPGGAGRALRGQERGRAGAAEDQPVRAAPGLRPRRAGFLGRERGALTLPLFLYGTLLDRRVLARQSGDPRLPWRARPASLEGHRRVVFRGTPYPTLRSAPSGTVAGMLIRPAAGAMRRLRAYEGACYRLHPFRVLTRHGPRRARAFVVPRHLAGAEPW</sequence>
<evidence type="ECO:0000313" key="4">
    <source>
        <dbReference type="Proteomes" id="UP000054844"/>
    </source>
</evidence>
<dbReference type="SUPFAM" id="SSF110857">
    <property type="entry name" value="Gamma-glutamyl cyclotransferase-like"/>
    <property type="match status" value="1"/>
</dbReference>
<accession>A0A1S8DCY7</accession>
<reference evidence="3" key="1">
    <citation type="submission" date="2016-12" db="EMBL/GenBank/DDBJ databases">
        <title>Draft genome sequence of Roseomonas mucosa strain AU37, isolated from a peripheral intravenous catheter.</title>
        <authorList>
            <person name="Choudhury M.A."/>
            <person name="Sidjabat H.E."/>
            <person name="Wailan A.M."/>
            <person name="Zhang L."/>
            <person name="Marsh N.M."/>
            <person name="Rickard C.M."/>
            <person name="Davies M."/>
            <person name="Mcmillan D.J."/>
        </authorList>
    </citation>
    <scope>NUCLEOTIDE SEQUENCE [LARGE SCALE GENOMIC DNA]</scope>
    <source>
        <strain evidence="3">AU37</strain>
    </source>
</reference>
<dbReference type="STRING" id="207340.APZ41_001275"/>